<dbReference type="RefSeq" id="WP_272736620.1">
    <property type="nucleotide sequence ID" value="NZ_CP116942.1"/>
</dbReference>
<dbReference type="GO" id="GO:0005737">
    <property type="term" value="C:cytoplasm"/>
    <property type="evidence" value="ECO:0007669"/>
    <property type="project" value="InterPro"/>
</dbReference>
<dbReference type="GO" id="GO:0004791">
    <property type="term" value="F:thioredoxin-disulfide reductase (NADPH) activity"/>
    <property type="evidence" value="ECO:0007669"/>
    <property type="project" value="UniProtKB-UniRule"/>
</dbReference>
<evidence type="ECO:0000256" key="5">
    <source>
        <dbReference type="ARBA" id="ARBA00023284"/>
    </source>
</evidence>
<dbReference type="Pfam" id="PF07992">
    <property type="entry name" value="Pyr_redox_2"/>
    <property type="match status" value="1"/>
</dbReference>
<sequence>MSDDIHKLIIVGSGPAGLTAAIYAARASLDPLVLEGEPSSTTDQPGGALMTTTEVENYPGFPDGIMGPDLMLRFKEQAQRFGTDVRMEKVSRVDLSARPFRLWVGDPDAAEPTYRAEAVVISTGARPVMLELPGEQELVGHGVSTCATCDGFFFRDHDIAVVGGGDSALEEALFLTKFARSVTIVHRRDELRASKIMQERAFANEKISFAWNSVVDAIEGKGSLSSVRLRDVQTDETRDLPVTGLFVAIGHRPNTDVFKGQVAMDDGGYIVTDAGSRTDVEGVFACGDVQDTVYRQAITAAGSGCMAAIDAERWLEAQHG</sequence>
<evidence type="ECO:0000256" key="7">
    <source>
        <dbReference type="RuleBase" id="RU003880"/>
    </source>
</evidence>
<evidence type="ECO:0000256" key="8">
    <source>
        <dbReference type="RuleBase" id="RU003881"/>
    </source>
</evidence>
<accession>A0AAE9Y9M5</accession>
<dbReference type="SUPFAM" id="SSF51905">
    <property type="entry name" value="FAD/NAD(P)-binding domain"/>
    <property type="match status" value="1"/>
</dbReference>
<dbReference type="PANTHER" id="PTHR48105">
    <property type="entry name" value="THIOREDOXIN REDUCTASE 1-RELATED-RELATED"/>
    <property type="match status" value="1"/>
</dbReference>
<name>A0AAE9Y9M5_9ACTN</name>
<dbReference type="NCBIfam" id="TIGR01292">
    <property type="entry name" value="TRX_reduct"/>
    <property type="match status" value="1"/>
</dbReference>
<dbReference type="InterPro" id="IPR005982">
    <property type="entry name" value="Thioredox_Rdtase"/>
</dbReference>
<proteinExistence type="inferred from homology"/>
<dbReference type="AlphaFoldDB" id="A0AAE9Y9M5"/>
<evidence type="ECO:0000256" key="2">
    <source>
        <dbReference type="ARBA" id="ARBA00022827"/>
    </source>
</evidence>
<evidence type="ECO:0000313" key="10">
    <source>
        <dbReference type="EMBL" id="WCO67098.1"/>
    </source>
</evidence>
<evidence type="ECO:0000313" key="11">
    <source>
        <dbReference type="Proteomes" id="UP001216390"/>
    </source>
</evidence>
<reference evidence="10" key="1">
    <citation type="submission" date="2023-01" db="EMBL/GenBank/DDBJ databases">
        <title>The diversity of Class Acidimicrobiia in South China Sea sediment environments and the proposal of Iamia marina sp. nov., a novel species of the genus Iamia.</title>
        <authorList>
            <person name="He Y."/>
            <person name="Tian X."/>
        </authorList>
    </citation>
    <scope>NUCLEOTIDE SEQUENCE</scope>
    <source>
        <strain evidence="10">DSM 19957</strain>
    </source>
</reference>
<gene>
    <name evidence="10" type="primary">trxB</name>
    <name evidence="10" type="ORF">PO878_21655</name>
</gene>
<comment type="catalytic activity">
    <reaction evidence="6 7">
        <text>[thioredoxin]-dithiol + NADP(+) = [thioredoxin]-disulfide + NADPH + H(+)</text>
        <dbReference type="Rhea" id="RHEA:20345"/>
        <dbReference type="Rhea" id="RHEA-COMP:10698"/>
        <dbReference type="Rhea" id="RHEA-COMP:10700"/>
        <dbReference type="ChEBI" id="CHEBI:15378"/>
        <dbReference type="ChEBI" id="CHEBI:29950"/>
        <dbReference type="ChEBI" id="CHEBI:50058"/>
        <dbReference type="ChEBI" id="CHEBI:57783"/>
        <dbReference type="ChEBI" id="CHEBI:58349"/>
        <dbReference type="EC" id="1.8.1.9"/>
    </reaction>
</comment>
<dbReference type="InterPro" id="IPR036188">
    <property type="entry name" value="FAD/NAD-bd_sf"/>
</dbReference>
<feature type="domain" description="FAD/NAD(P)-binding" evidence="9">
    <location>
        <begin position="7"/>
        <end position="304"/>
    </location>
</feature>
<comment type="cofactor">
    <cofactor evidence="8">
        <name>FAD</name>
        <dbReference type="ChEBI" id="CHEBI:57692"/>
    </cofactor>
    <text evidence="8">Binds 1 FAD per subunit.</text>
</comment>
<dbReference type="InterPro" id="IPR008255">
    <property type="entry name" value="Pyr_nucl-diS_OxRdtase_2_AS"/>
</dbReference>
<keyword evidence="11" id="KW-1185">Reference proteome</keyword>
<comment type="subunit">
    <text evidence="7">Homodimer.</text>
</comment>
<dbReference type="PRINTS" id="PR00469">
    <property type="entry name" value="PNDRDTASEII"/>
</dbReference>
<dbReference type="PRINTS" id="PR00368">
    <property type="entry name" value="FADPNR"/>
</dbReference>
<dbReference type="InterPro" id="IPR050097">
    <property type="entry name" value="Ferredoxin-NADP_redctase_2"/>
</dbReference>
<protein>
    <recommendedName>
        <fullName evidence="7">Thioredoxin reductase</fullName>
        <ecNumber evidence="7">1.8.1.9</ecNumber>
    </recommendedName>
</protein>
<keyword evidence="3 7" id="KW-0560">Oxidoreductase</keyword>
<evidence type="ECO:0000256" key="6">
    <source>
        <dbReference type="ARBA" id="ARBA00048132"/>
    </source>
</evidence>
<evidence type="ECO:0000256" key="4">
    <source>
        <dbReference type="ARBA" id="ARBA00023157"/>
    </source>
</evidence>
<evidence type="ECO:0000259" key="9">
    <source>
        <dbReference type="Pfam" id="PF07992"/>
    </source>
</evidence>
<dbReference type="EMBL" id="CP116942">
    <property type="protein sequence ID" value="WCO67098.1"/>
    <property type="molecule type" value="Genomic_DNA"/>
</dbReference>
<comment type="similarity">
    <text evidence="7">Belongs to the class-II pyridine nucleotide-disulfide oxidoreductase family.</text>
</comment>
<dbReference type="Gene3D" id="3.50.50.60">
    <property type="entry name" value="FAD/NAD(P)-binding domain"/>
    <property type="match status" value="2"/>
</dbReference>
<dbReference type="PROSITE" id="PS00573">
    <property type="entry name" value="PYRIDINE_REDOX_2"/>
    <property type="match status" value="1"/>
</dbReference>
<evidence type="ECO:0000256" key="1">
    <source>
        <dbReference type="ARBA" id="ARBA00022630"/>
    </source>
</evidence>
<keyword evidence="2 7" id="KW-0274">FAD</keyword>
<dbReference type="EC" id="1.8.1.9" evidence="7"/>
<organism evidence="10 11">
    <name type="scientific">Iamia majanohamensis</name>
    <dbReference type="NCBI Taxonomy" id="467976"/>
    <lineage>
        <taxon>Bacteria</taxon>
        <taxon>Bacillati</taxon>
        <taxon>Actinomycetota</taxon>
        <taxon>Acidimicrobiia</taxon>
        <taxon>Acidimicrobiales</taxon>
        <taxon>Iamiaceae</taxon>
        <taxon>Iamia</taxon>
    </lineage>
</organism>
<keyword evidence="5 7" id="KW-0676">Redox-active center</keyword>
<dbReference type="Proteomes" id="UP001216390">
    <property type="component" value="Chromosome"/>
</dbReference>
<dbReference type="GO" id="GO:0019430">
    <property type="term" value="P:removal of superoxide radicals"/>
    <property type="evidence" value="ECO:0007669"/>
    <property type="project" value="UniProtKB-UniRule"/>
</dbReference>
<evidence type="ECO:0000256" key="3">
    <source>
        <dbReference type="ARBA" id="ARBA00023002"/>
    </source>
</evidence>
<keyword evidence="4" id="KW-1015">Disulfide bond</keyword>
<keyword evidence="1 7" id="KW-0285">Flavoprotein</keyword>
<dbReference type="KEGG" id="ima:PO878_21655"/>
<dbReference type="InterPro" id="IPR023753">
    <property type="entry name" value="FAD/NAD-binding_dom"/>
</dbReference>
<keyword evidence="8" id="KW-0521">NADP</keyword>